<accession>A0A7W3P994</accession>
<dbReference type="InterPro" id="IPR036779">
    <property type="entry name" value="LysM_dom_sf"/>
</dbReference>
<keyword evidence="5" id="KW-1185">Reference proteome</keyword>
<evidence type="ECO:0000313" key="5">
    <source>
        <dbReference type="Proteomes" id="UP000580910"/>
    </source>
</evidence>
<gene>
    <name evidence="4" type="ORF">FB382_001510</name>
</gene>
<sequence>MSTLRCRIIGLCATLALLVMVVATPVVLVAIRAVPSPGDFSPNRLTSPDDGTLAVAVIGVVAWLAWLVFTTAVALELAARTRRIRVPHLPGLAIPQLAAGRLVALASLLFVAVPTGSQVPLPTPTVAVVPVHTTLEQPRINHIDTVTPTVRLAAAPLLAEVQAQTDETIPYTVRRGDSLWKIAQQQLGEGRRYDEIVALNEAVLHGRPDFITAGTVLRIPHVTPSAEQETYVVQRGDTLSEIAEVQLGDASAYPTIFEASREIEQPDGGRLTDPDLIRPGWRLTIPGHADGDEPDEQRPADPSAAIHADPTAPIDREDPPPTSPAPTDGPTNLADTDGTSTPGWLLPGLAGAGAILAGSLLIVLRQHRRTQQRYRRPGRIIVSTPPELRPVEKSAHHAGSLTAPRIDVLDKALRHLSTACAMQPRLLDAELGTDSITLHLGKPAVLPQPWHGERTSWSARLDSDFGTDSSHPAPYPLLVSLGQSDDGALSLVNLEELRSITVTGDAAVAAGLGRHLAAELSLNPWSVLVEIDTFGIAAELATIDPLRLHHHDGPDAAFLERLSRDLAAEGGTEEPDRFRALLTTAEQDPHAFGEIAKILTAGVGRPGGAVVTIGGEASDDTVEMHVTSIGRLVIKALELDLVAAGLTAEEATACAAIVDLTRQVDDEAIPSTPEADGGPPLTDQAGAIRLPAAEPRPPGPAGPASLLPLAATTYEQKAATTTADVEQLAPVVPPDTASRVADRDPDLDGDLTVWADPNSRIPRLTLLGPVNARTAGDATAVARRKPFYVELLAYLALHPNGVTTPQVCDAFGLKPDRARTDLAVVRRWLGIDGRTGELHLPSARARAGHHDRGTAVYQLQGVLTDMDLFRRLRARGQSRGEDGIADLVTALDLVSGEPFTELRPAGWSWLLDGDRLDHIMTCAIVDVAHIVTTHALSVDDFELARRTAETAYRAAPDDETSRLDLIQVAAATGHADLAERQLIDDIFNRSDDGLGPVAVPDRTAHIAGGHGWARRTRASR</sequence>
<feature type="transmembrane region" description="Helical" evidence="2">
    <location>
        <begin position="53"/>
        <end position="79"/>
    </location>
</feature>
<dbReference type="PANTHER" id="PTHR34700:SF4">
    <property type="entry name" value="PHAGE-LIKE ELEMENT PBSX PROTEIN XKDP"/>
    <property type="match status" value="1"/>
</dbReference>
<dbReference type="Gene3D" id="3.10.350.10">
    <property type="entry name" value="LysM domain"/>
    <property type="match status" value="2"/>
</dbReference>
<evidence type="ECO:0000313" key="4">
    <source>
        <dbReference type="EMBL" id="MBA8803219.1"/>
    </source>
</evidence>
<dbReference type="CDD" id="cd00118">
    <property type="entry name" value="LysM"/>
    <property type="match status" value="2"/>
</dbReference>
<evidence type="ECO:0000259" key="3">
    <source>
        <dbReference type="PROSITE" id="PS51782"/>
    </source>
</evidence>
<dbReference type="InterPro" id="IPR052196">
    <property type="entry name" value="Bact_Kbp"/>
</dbReference>
<protein>
    <submittedName>
        <fullName evidence="4">LysM repeat protein</fullName>
    </submittedName>
</protein>
<evidence type="ECO:0000256" key="2">
    <source>
        <dbReference type="SAM" id="Phobius"/>
    </source>
</evidence>
<dbReference type="InterPro" id="IPR018392">
    <property type="entry name" value="LysM"/>
</dbReference>
<proteinExistence type="predicted"/>
<feature type="transmembrane region" description="Helical" evidence="2">
    <location>
        <begin position="344"/>
        <end position="364"/>
    </location>
</feature>
<dbReference type="SUPFAM" id="SSF54106">
    <property type="entry name" value="LysM domain"/>
    <property type="match status" value="1"/>
</dbReference>
<keyword evidence="2" id="KW-1133">Transmembrane helix</keyword>
<comment type="caution">
    <text evidence="4">The sequence shown here is derived from an EMBL/GenBank/DDBJ whole genome shotgun (WGS) entry which is preliminary data.</text>
</comment>
<feature type="region of interest" description="Disordered" evidence="1">
    <location>
        <begin position="260"/>
        <end position="340"/>
    </location>
</feature>
<dbReference type="SMART" id="SM00257">
    <property type="entry name" value="LysM"/>
    <property type="match status" value="2"/>
</dbReference>
<reference evidence="4 5" key="1">
    <citation type="submission" date="2020-07" db="EMBL/GenBank/DDBJ databases">
        <title>Sequencing the genomes of 1000 actinobacteria strains.</title>
        <authorList>
            <person name="Klenk H.-P."/>
        </authorList>
    </citation>
    <scope>NUCLEOTIDE SEQUENCE [LARGE SCALE GENOMIC DNA]</scope>
    <source>
        <strain evidence="4 5">DSM 21349</strain>
    </source>
</reference>
<dbReference type="PROSITE" id="PS51782">
    <property type="entry name" value="LYSM"/>
    <property type="match status" value="1"/>
</dbReference>
<dbReference type="AlphaFoldDB" id="A0A7W3P994"/>
<feature type="transmembrane region" description="Helical" evidence="2">
    <location>
        <begin position="12"/>
        <end position="33"/>
    </location>
</feature>
<organism evidence="4 5">
    <name type="scientific">Nocardioides ginsengisegetis</name>
    <dbReference type="NCBI Taxonomy" id="661491"/>
    <lineage>
        <taxon>Bacteria</taxon>
        <taxon>Bacillati</taxon>
        <taxon>Actinomycetota</taxon>
        <taxon>Actinomycetes</taxon>
        <taxon>Propionibacteriales</taxon>
        <taxon>Nocardioidaceae</taxon>
        <taxon>Nocardioides</taxon>
    </lineage>
</organism>
<dbReference type="PANTHER" id="PTHR34700">
    <property type="entry name" value="POTASSIUM BINDING PROTEIN KBP"/>
    <property type="match status" value="1"/>
</dbReference>
<feature type="domain" description="LysM" evidence="3">
    <location>
        <begin position="169"/>
        <end position="219"/>
    </location>
</feature>
<evidence type="ECO:0000256" key="1">
    <source>
        <dbReference type="SAM" id="MobiDB-lite"/>
    </source>
</evidence>
<dbReference type="Pfam" id="PF01476">
    <property type="entry name" value="LysM"/>
    <property type="match status" value="1"/>
</dbReference>
<name>A0A7W3P994_9ACTN</name>
<keyword evidence="2" id="KW-0472">Membrane</keyword>
<dbReference type="Proteomes" id="UP000580910">
    <property type="component" value="Unassembled WGS sequence"/>
</dbReference>
<keyword evidence="2" id="KW-0812">Transmembrane</keyword>
<dbReference type="RefSeq" id="WP_182538065.1">
    <property type="nucleotide sequence ID" value="NZ_JACGXA010000001.1"/>
</dbReference>
<dbReference type="EMBL" id="JACGXA010000001">
    <property type="protein sequence ID" value="MBA8803219.1"/>
    <property type="molecule type" value="Genomic_DNA"/>
</dbReference>